<dbReference type="InterPro" id="IPR005123">
    <property type="entry name" value="Oxoglu/Fe-dep_dioxygenase_dom"/>
</dbReference>
<dbReference type="PROSITE" id="PS51471">
    <property type="entry name" value="FE2OG_OXY"/>
    <property type="match status" value="1"/>
</dbReference>
<keyword evidence="4" id="KW-0560">Oxidoreductase</keyword>
<dbReference type="SUPFAM" id="SSF51197">
    <property type="entry name" value="Clavaminate synthase-like"/>
    <property type="match status" value="2"/>
</dbReference>
<dbReference type="Proteomes" id="UP000827721">
    <property type="component" value="Unassembled WGS sequence"/>
</dbReference>
<dbReference type="PANTHER" id="PTHR47991">
    <property type="entry name" value="OXOGLUTARATE/IRON-DEPENDENT DIOXYGENASE"/>
    <property type="match status" value="1"/>
</dbReference>
<comment type="similarity">
    <text evidence="1 4">Belongs to the iron/ascorbate-dependent oxidoreductase family.</text>
</comment>
<evidence type="ECO:0000313" key="7">
    <source>
        <dbReference type="Proteomes" id="UP000827721"/>
    </source>
</evidence>
<gene>
    <name evidence="6" type="ORF">JRO89_XS05G0091800</name>
</gene>
<feature type="domain" description="Fe2OG dioxygenase" evidence="5">
    <location>
        <begin position="275"/>
        <end position="376"/>
    </location>
</feature>
<dbReference type="InterPro" id="IPR026992">
    <property type="entry name" value="DIOX_N"/>
</dbReference>
<dbReference type="InterPro" id="IPR044861">
    <property type="entry name" value="IPNS-like_FE2OG_OXY"/>
</dbReference>
<dbReference type="Pfam" id="PF14226">
    <property type="entry name" value="DIOX_N"/>
    <property type="match status" value="1"/>
</dbReference>
<evidence type="ECO:0000256" key="2">
    <source>
        <dbReference type="ARBA" id="ARBA00022723"/>
    </source>
</evidence>
<keyword evidence="3 4" id="KW-0408">Iron</keyword>
<protein>
    <recommendedName>
        <fullName evidence="5">Fe2OG dioxygenase domain-containing protein</fullName>
    </recommendedName>
</protein>
<evidence type="ECO:0000313" key="6">
    <source>
        <dbReference type="EMBL" id="KAH7570353.1"/>
    </source>
</evidence>
<keyword evidence="2 4" id="KW-0479">Metal-binding</keyword>
<dbReference type="InterPro" id="IPR027443">
    <property type="entry name" value="IPNS-like_sf"/>
</dbReference>
<keyword evidence="7" id="KW-1185">Reference proteome</keyword>
<evidence type="ECO:0000256" key="1">
    <source>
        <dbReference type="ARBA" id="ARBA00008056"/>
    </source>
</evidence>
<accession>A0ABQ8I1B7</accession>
<dbReference type="Pfam" id="PF03171">
    <property type="entry name" value="2OG-FeII_Oxy"/>
    <property type="match status" value="1"/>
</dbReference>
<organism evidence="6 7">
    <name type="scientific">Xanthoceras sorbifolium</name>
    <dbReference type="NCBI Taxonomy" id="99658"/>
    <lineage>
        <taxon>Eukaryota</taxon>
        <taxon>Viridiplantae</taxon>
        <taxon>Streptophyta</taxon>
        <taxon>Embryophyta</taxon>
        <taxon>Tracheophyta</taxon>
        <taxon>Spermatophyta</taxon>
        <taxon>Magnoliopsida</taxon>
        <taxon>eudicotyledons</taxon>
        <taxon>Gunneridae</taxon>
        <taxon>Pentapetalae</taxon>
        <taxon>rosids</taxon>
        <taxon>malvids</taxon>
        <taxon>Sapindales</taxon>
        <taxon>Sapindaceae</taxon>
        <taxon>Xanthoceroideae</taxon>
        <taxon>Xanthoceras</taxon>
    </lineage>
</organism>
<name>A0ABQ8I1B7_9ROSI</name>
<dbReference type="Gene3D" id="2.60.120.330">
    <property type="entry name" value="B-lactam Antibiotic, Isopenicillin N Synthase, Chain"/>
    <property type="match status" value="2"/>
</dbReference>
<comment type="caution">
    <text evidence="6">The sequence shown here is derived from an EMBL/GenBank/DDBJ whole genome shotgun (WGS) entry which is preliminary data.</text>
</comment>
<evidence type="ECO:0000256" key="4">
    <source>
        <dbReference type="RuleBase" id="RU003682"/>
    </source>
</evidence>
<proteinExistence type="inferred from homology"/>
<sequence length="428" mass="49730">MAMFYGPNRDTVIGPIEELVDEQRPPIYRNYRYAEFQEEFFRQQGTRRMNQCNVEIQKKSLHNQLTCQIALFSFFHLIVFMETASIIPSKFILPEDKRPHLSQVSTLASIPIIDLIDYSENDDENKDDVPSSLLVEKISQACEEYGFFQIINHGIPEELCNTMMAVTYEFFELPPEERNQFYTTDHTKQVKLFNYYLNVEGQDDKVSMWSQCFSHPWHPRENMTHLLPENPPQYREVFAEYAKEIGALMSKLLCLISKGLGLEKDYLEKRLGKNPSLLVQSNHYPPCPEPELTLGLAIHTDLMTALTVLKQSDGVTGLQVIKDGKWMAVDPIPNAFVINLGDQMQVLSNGRYKSVHHRAVTNKAERRLSMAMFYGPNKDSVIGPIEELLDEQHPPFYRKYHFSEFVQEFHSQEGTRRMVKEVFELKNK</sequence>
<reference evidence="6 7" key="1">
    <citation type="submission" date="2021-02" db="EMBL/GenBank/DDBJ databases">
        <title>Plant Genome Project.</title>
        <authorList>
            <person name="Zhang R.-G."/>
        </authorList>
    </citation>
    <scope>NUCLEOTIDE SEQUENCE [LARGE SCALE GENOMIC DNA]</scope>
    <source>
        <tissue evidence="6">Leaves</tissue>
    </source>
</reference>
<evidence type="ECO:0000259" key="5">
    <source>
        <dbReference type="PROSITE" id="PS51471"/>
    </source>
</evidence>
<evidence type="ECO:0000256" key="3">
    <source>
        <dbReference type="ARBA" id="ARBA00023004"/>
    </source>
</evidence>
<dbReference type="InterPro" id="IPR050295">
    <property type="entry name" value="Plant_2OG-oxidoreductases"/>
</dbReference>
<dbReference type="EMBL" id="JAFEMO010000005">
    <property type="protein sequence ID" value="KAH7570353.1"/>
    <property type="molecule type" value="Genomic_DNA"/>
</dbReference>